<accession>A0AAV9E450</accession>
<dbReference type="GO" id="GO:0003924">
    <property type="term" value="F:GTPase activity"/>
    <property type="evidence" value="ECO:0007669"/>
    <property type="project" value="InterPro"/>
</dbReference>
<organism evidence="1 2">
    <name type="scientific">Acorus calamus</name>
    <name type="common">Sweet flag</name>
    <dbReference type="NCBI Taxonomy" id="4465"/>
    <lineage>
        <taxon>Eukaryota</taxon>
        <taxon>Viridiplantae</taxon>
        <taxon>Streptophyta</taxon>
        <taxon>Embryophyta</taxon>
        <taxon>Tracheophyta</taxon>
        <taxon>Spermatophyta</taxon>
        <taxon>Magnoliopsida</taxon>
        <taxon>Liliopsida</taxon>
        <taxon>Acoraceae</taxon>
        <taxon>Acorus</taxon>
    </lineage>
</organism>
<dbReference type="Proteomes" id="UP001180020">
    <property type="component" value="Unassembled WGS sequence"/>
</dbReference>
<dbReference type="InterPro" id="IPR027417">
    <property type="entry name" value="P-loop_NTPase"/>
</dbReference>
<dbReference type="GO" id="GO:0005525">
    <property type="term" value="F:GTP binding"/>
    <property type="evidence" value="ECO:0007669"/>
    <property type="project" value="InterPro"/>
</dbReference>
<reference evidence="1" key="2">
    <citation type="submission" date="2023-06" db="EMBL/GenBank/DDBJ databases">
        <authorList>
            <person name="Ma L."/>
            <person name="Liu K.-W."/>
            <person name="Li Z."/>
            <person name="Hsiao Y.-Y."/>
            <person name="Qi Y."/>
            <person name="Fu T."/>
            <person name="Tang G."/>
            <person name="Zhang D."/>
            <person name="Sun W.-H."/>
            <person name="Liu D.-K."/>
            <person name="Li Y."/>
            <person name="Chen G.-Z."/>
            <person name="Liu X.-D."/>
            <person name="Liao X.-Y."/>
            <person name="Jiang Y.-T."/>
            <person name="Yu X."/>
            <person name="Hao Y."/>
            <person name="Huang J."/>
            <person name="Zhao X.-W."/>
            <person name="Ke S."/>
            <person name="Chen Y.-Y."/>
            <person name="Wu W.-L."/>
            <person name="Hsu J.-L."/>
            <person name="Lin Y.-F."/>
            <person name="Huang M.-D."/>
            <person name="Li C.-Y."/>
            <person name="Huang L."/>
            <person name="Wang Z.-W."/>
            <person name="Zhao X."/>
            <person name="Zhong W.-Y."/>
            <person name="Peng D.-H."/>
            <person name="Ahmad S."/>
            <person name="Lan S."/>
            <person name="Zhang J.-S."/>
            <person name="Tsai W.-C."/>
            <person name="Van De Peer Y."/>
            <person name="Liu Z.-J."/>
        </authorList>
    </citation>
    <scope>NUCLEOTIDE SEQUENCE</scope>
    <source>
        <strain evidence="1">CP</strain>
        <tissue evidence="1">Leaves</tissue>
    </source>
</reference>
<protein>
    <submittedName>
        <fullName evidence="1">Ras-related protein RABH1e</fullName>
    </submittedName>
</protein>
<evidence type="ECO:0000313" key="1">
    <source>
        <dbReference type="EMBL" id="KAK1307794.1"/>
    </source>
</evidence>
<dbReference type="SUPFAM" id="SSF52540">
    <property type="entry name" value="P-loop containing nucleoside triphosphate hydrolases"/>
    <property type="match status" value="1"/>
</dbReference>
<sequence>MEGPFTGEGFDVEVDGPLMGLEGGEEYGCYVGFYIEEGDAKAHEYGIMFIETSAKAGLNIKSLFHKIVAALPGMETLS</sequence>
<gene>
    <name evidence="1" type="primary">RABH1E</name>
    <name evidence="1" type="ORF">QJS10_CPA09g00580</name>
</gene>
<evidence type="ECO:0000313" key="2">
    <source>
        <dbReference type="Proteomes" id="UP001180020"/>
    </source>
</evidence>
<dbReference type="Pfam" id="PF00071">
    <property type="entry name" value="Ras"/>
    <property type="match status" value="1"/>
</dbReference>
<dbReference type="InterPro" id="IPR001806">
    <property type="entry name" value="Small_GTPase"/>
</dbReference>
<keyword evidence="2" id="KW-1185">Reference proteome</keyword>
<proteinExistence type="predicted"/>
<name>A0AAV9E450_ACOCL</name>
<comment type="caution">
    <text evidence="1">The sequence shown here is derived from an EMBL/GenBank/DDBJ whole genome shotgun (WGS) entry which is preliminary data.</text>
</comment>
<reference evidence="1" key="1">
    <citation type="journal article" date="2023" name="Nat. Commun.">
        <title>Diploid and tetraploid genomes of Acorus and the evolution of monocots.</title>
        <authorList>
            <person name="Ma L."/>
            <person name="Liu K.W."/>
            <person name="Li Z."/>
            <person name="Hsiao Y.Y."/>
            <person name="Qi Y."/>
            <person name="Fu T."/>
            <person name="Tang G.D."/>
            <person name="Zhang D."/>
            <person name="Sun W.H."/>
            <person name="Liu D.K."/>
            <person name="Li Y."/>
            <person name="Chen G.Z."/>
            <person name="Liu X.D."/>
            <person name="Liao X.Y."/>
            <person name="Jiang Y.T."/>
            <person name="Yu X."/>
            <person name="Hao Y."/>
            <person name="Huang J."/>
            <person name="Zhao X.W."/>
            <person name="Ke S."/>
            <person name="Chen Y.Y."/>
            <person name="Wu W.L."/>
            <person name="Hsu J.L."/>
            <person name="Lin Y.F."/>
            <person name="Huang M.D."/>
            <person name="Li C.Y."/>
            <person name="Huang L."/>
            <person name="Wang Z.W."/>
            <person name="Zhao X."/>
            <person name="Zhong W.Y."/>
            <person name="Peng D.H."/>
            <person name="Ahmad S."/>
            <person name="Lan S."/>
            <person name="Zhang J.S."/>
            <person name="Tsai W.C."/>
            <person name="Van de Peer Y."/>
            <person name="Liu Z.J."/>
        </authorList>
    </citation>
    <scope>NUCLEOTIDE SEQUENCE</scope>
    <source>
        <strain evidence="1">CP</strain>
    </source>
</reference>
<dbReference type="Gene3D" id="3.40.50.300">
    <property type="entry name" value="P-loop containing nucleotide triphosphate hydrolases"/>
    <property type="match status" value="1"/>
</dbReference>
<dbReference type="AlphaFoldDB" id="A0AAV9E450"/>
<dbReference type="EMBL" id="JAUJYO010000009">
    <property type="protein sequence ID" value="KAK1307794.1"/>
    <property type="molecule type" value="Genomic_DNA"/>
</dbReference>